<feature type="domain" description="Formyl transferase C-terminal" evidence="7">
    <location>
        <begin position="208"/>
        <end position="304"/>
    </location>
</feature>
<feature type="domain" description="Formyl transferase N-terminal" evidence="6">
    <location>
        <begin position="8"/>
        <end position="183"/>
    </location>
</feature>
<evidence type="ECO:0000259" key="6">
    <source>
        <dbReference type="Pfam" id="PF00551"/>
    </source>
</evidence>
<dbReference type="Pfam" id="PF00551">
    <property type="entry name" value="Formyl_trans_N"/>
    <property type="match status" value="1"/>
</dbReference>
<dbReference type="GO" id="GO:0004479">
    <property type="term" value="F:methionyl-tRNA formyltransferase activity"/>
    <property type="evidence" value="ECO:0007669"/>
    <property type="project" value="UniProtKB-UniRule"/>
</dbReference>
<dbReference type="SUPFAM" id="SSF53328">
    <property type="entry name" value="Formyltransferase"/>
    <property type="match status" value="1"/>
</dbReference>
<evidence type="ECO:0000313" key="9">
    <source>
        <dbReference type="Proteomes" id="UP000255124"/>
    </source>
</evidence>
<dbReference type="InterPro" id="IPR044135">
    <property type="entry name" value="Met-tRNA-FMT_C"/>
</dbReference>
<evidence type="ECO:0000256" key="5">
    <source>
        <dbReference type="HAMAP-Rule" id="MF_00182"/>
    </source>
</evidence>
<protein>
    <recommendedName>
        <fullName evidence="2 5">Methionyl-tRNA formyltransferase</fullName>
        <ecNumber evidence="2 5">2.1.2.9</ecNumber>
    </recommendedName>
</protein>
<dbReference type="HAMAP" id="MF_00182">
    <property type="entry name" value="Formyl_trans"/>
    <property type="match status" value="1"/>
</dbReference>
<keyword evidence="4 5" id="KW-0648">Protein biosynthesis</keyword>
<dbReference type="EC" id="2.1.2.9" evidence="2 5"/>
<dbReference type="AlphaFoldDB" id="A0A380WUF5"/>
<dbReference type="InterPro" id="IPR036477">
    <property type="entry name" value="Formyl_transf_N_sf"/>
</dbReference>
<evidence type="ECO:0000256" key="2">
    <source>
        <dbReference type="ARBA" id="ARBA00012261"/>
    </source>
</evidence>
<keyword evidence="3 5" id="KW-0808">Transferase</keyword>
<dbReference type="Pfam" id="PF02911">
    <property type="entry name" value="Formyl_trans_C"/>
    <property type="match status" value="1"/>
</dbReference>
<sequence>MKSKMLNICFMGNPKFAVQTLDVLYKEENINVKLVVSSKDKKRSRNKVTPTPIKQYALDNDIPVETPDSVNKEEFVNQLKELEIDFIVVVAFGQLIGKLLLEEFNDRIINLHPSILPKYRGAAPMQFTLLNGDIKTAPTTMLIEKGMDSGDILMQNIVDVDFKDDYYTLEEKMSDLGSKAIRDTLLNFDELYKNRLKQDDDKATYTSKISKEMGKIDWEKSSFEIYNQIRALVAFPKAYFSYEGDNVKVLEAEILDKYKSNPGYIYEADSKNNIIIGTGDGAVRINKLQFPGKKVMDTKSFLLGNDFKKGIKLDD</sequence>
<evidence type="ECO:0000313" key="8">
    <source>
        <dbReference type="EMBL" id="SUU92628.1"/>
    </source>
</evidence>
<dbReference type="RefSeq" id="WP_245943526.1">
    <property type="nucleotide sequence ID" value="NZ_UFTA01000002.1"/>
</dbReference>
<dbReference type="Proteomes" id="UP000255124">
    <property type="component" value="Unassembled WGS sequence"/>
</dbReference>
<dbReference type="InterPro" id="IPR002376">
    <property type="entry name" value="Formyl_transf_N"/>
</dbReference>
<dbReference type="InterPro" id="IPR005793">
    <property type="entry name" value="Formyl_trans_C"/>
</dbReference>
<dbReference type="InterPro" id="IPR005794">
    <property type="entry name" value="Fmt"/>
</dbReference>
<dbReference type="SUPFAM" id="SSF50486">
    <property type="entry name" value="FMT C-terminal domain-like"/>
    <property type="match status" value="1"/>
</dbReference>
<dbReference type="InterPro" id="IPR041711">
    <property type="entry name" value="Met-tRNA-FMT_N"/>
</dbReference>
<dbReference type="Gene3D" id="3.40.50.12230">
    <property type="match status" value="1"/>
</dbReference>
<feature type="binding site" evidence="5">
    <location>
        <begin position="114"/>
        <end position="117"/>
    </location>
    <ligand>
        <name>(6S)-5,6,7,8-tetrahydrofolate</name>
        <dbReference type="ChEBI" id="CHEBI:57453"/>
    </ligand>
</feature>
<evidence type="ECO:0000256" key="4">
    <source>
        <dbReference type="ARBA" id="ARBA00022917"/>
    </source>
</evidence>
<evidence type="ECO:0000259" key="7">
    <source>
        <dbReference type="Pfam" id="PF02911"/>
    </source>
</evidence>
<evidence type="ECO:0000256" key="1">
    <source>
        <dbReference type="ARBA" id="ARBA00010699"/>
    </source>
</evidence>
<dbReference type="PANTHER" id="PTHR11138:SF5">
    <property type="entry name" value="METHIONYL-TRNA FORMYLTRANSFERASE, MITOCHONDRIAL"/>
    <property type="match status" value="1"/>
</dbReference>
<dbReference type="NCBIfam" id="TIGR00460">
    <property type="entry name" value="fmt"/>
    <property type="match status" value="1"/>
</dbReference>
<dbReference type="CDD" id="cd08646">
    <property type="entry name" value="FMT_core_Met-tRNA-FMT_N"/>
    <property type="match status" value="1"/>
</dbReference>
<name>A0A380WUF5_9FIRM</name>
<dbReference type="InterPro" id="IPR011034">
    <property type="entry name" value="Formyl_transferase-like_C_sf"/>
</dbReference>
<reference evidence="8 9" key="1">
    <citation type="submission" date="2018-06" db="EMBL/GenBank/DDBJ databases">
        <authorList>
            <consortium name="Pathogen Informatics"/>
            <person name="Doyle S."/>
        </authorList>
    </citation>
    <scope>NUCLEOTIDE SEQUENCE [LARGE SCALE GENOMIC DNA]</scope>
    <source>
        <strain evidence="8 9">NCTC9810</strain>
    </source>
</reference>
<accession>A0A380WUF5</accession>
<comment type="similarity">
    <text evidence="1 5">Belongs to the Fmt family.</text>
</comment>
<comment type="function">
    <text evidence="5">Attaches a formyl group to the free amino group of methionyl-tRNA(fMet). The formyl group appears to play a dual role in the initiator identity of N-formylmethionyl-tRNA by promoting its recognition by IF2 and preventing the misappropriation of this tRNA by the elongation apparatus.</text>
</comment>
<gene>
    <name evidence="5 8" type="primary">fmt</name>
    <name evidence="8" type="ORF">NCTC9810_00962</name>
</gene>
<comment type="catalytic activity">
    <reaction evidence="5">
        <text>L-methionyl-tRNA(fMet) + (6R)-10-formyltetrahydrofolate = N-formyl-L-methionyl-tRNA(fMet) + (6S)-5,6,7,8-tetrahydrofolate + H(+)</text>
        <dbReference type="Rhea" id="RHEA:24380"/>
        <dbReference type="Rhea" id="RHEA-COMP:9952"/>
        <dbReference type="Rhea" id="RHEA-COMP:9953"/>
        <dbReference type="ChEBI" id="CHEBI:15378"/>
        <dbReference type="ChEBI" id="CHEBI:57453"/>
        <dbReference type="ChEBI" id="CHEBI:78530"/>
        <dbReference type="ChEBI" id="CHEBI:78844"/>
        <dbReference type="ChEBI" id="CHEBI:195366"/>
        <dbReference type="EC" id="2.1.2.9"/>
    </reaction>
</comment>
<organism evidence="8 9">
    <name type="scientific">Anaerococcus octavius</name>
    <dbReference type="NCBI Taxonomy" id="54007"/>
    <lineage>
        <taxon>Bacteria</taxon>
        <taxon>Bacillati</taxon>
        <taxon>Bacillota</taxon>
        <taxon>Tissierellia</taxon>
        <taxon>Tissierellales</taxon>
        <taxon>Peptoniphilaceae</taxon>
        <taxon>Anaerococcus</taxon>
    </lineage>
</organism>
<dbReference type="EMBL" id="UFTA01000002">
    <property type="protein sequence ID" value="SUU92628.1"/>
    <property type="molecule type" value="Genomic_DNA"/>
</dbReference>
<proteinExistence type="inferred from homology"/>
<dbReference type="GO" id="GO:0005829">
    <property type="term" value="C:cytosol"/>
    <property type="evidence" value="ECO:0007669"/>
    <property type="project" value="TreeGrafter"/>
</dbReference>
<evidence type="ECO:0000256" key="3">
    <source>
        <dbReference type="ARBA" id="ARBA00022679"/>
    </source>
</evidence>
<dbReference type="PANTHER" id="PTHR11138">
    <property type="entry name" value="METHIONYL-TRNA FORMYLTRANSFERASE"/>
    <property type="match status" value="1"/>
</dbReference>
<dbReference type="CDD" id="cd08704">
    <property type="entry name" value="Met_tRNA_FMT_C"/>
    <property type="match status" value="1"/>
</dbReference>